<dbReference type="InterPro" id="IPR016032">
    <property type="entry name" value="Sig_transdc_resp-reg_C-effctor"/>
</dbReference>
<protein>
    <recommendedName>
        <fullName evidence="5">HTH luxR-type domain-containing protein</fullName>
    </recommendedName>
</protein>
<sequence>MMDTNLSSWNPRGDTGRMGSLAMPVTEPLTPREREVLDCLSRKMMDKEIADSLKVSINTVKHHLRNIYSKFGVGNRRRAVEFYLARV</sequence>
<keyword evidence="7" id="KW-1185">Reference proteome</keyword>
<dbReference type="Pfam" id="PF00196">
    <property type="entry name" value="GerE"/>
    <property type="match status" value="1"/>
</dbReference>
<evidence type="ECO:0000256" key="1">
    <source>
        <dbReference type="ARBA" id="ARBA00023015"/>
    </source>
</evidence>
<evidence type="ECO:0000256" key="2">
    <source>
        <dbReference type="ARBA" id="ARBA00023125"/>
    </source>
</evidence>
<dbReference type="InterPro" id="IPR036388">
    <property type="entry name" value="WH-like_DNA-bd_sf"/>
</dbReference>
<feature type="region of interest" description="Disordered" evidence="4">
    <location>
        <begin position="1"/>
        <end position="27"/>
    </location>
</feature>
<evidence type="ECO:0000259" key="5">
    <source>
        <dbReference type="PROSITE" id="PS50043"/>
    </source>
</evidence>
<dbReference type="EMBL" id="PSNW01000003">
    <property type="protein sequence ID" value="PPE74506.1"/>
    <property type="molecule type" value="Genomic_DNA"/>
</dbReference>
<accession>A0A2S5THP0</accession>
<dbReference type="InterPro" id="IPR000792">
    <property type="entry name" value="Tscrpt_reg_LuxR_C"/>
</dbReference>
<dbReference type="PROSITE" id="PS50043">
    <property type="entry name" value="HTH_LUXR_2"/>
    <property type="match status" value="1"/>
</dbReference>
<dbReference type="GO" id="GO:0003677">
    <property type="term" value="F:DNA binding"/>
    <property type="evidence" value="ECO:0007669"/>
    <property type="project" value="UniProtKB-KW"/>
</dbReference>
<gene>
    <name evidence="6" type="ORF">C3942_07000</name>
</gene>
<dbReference type="PANTHER" id="PTHR44688:SF16">
    <property type="entry name" value="DNA-BINDING TRANSCRIPTIONAL ACTIVATOR DEVR_DOSR"/>
    <property type="match status" value="1"/>
</dbReference>
<dbReference type="CDD" id="cd06170">
    <property type="entry name" value="LuxR_C_like"/>
    <property type="match status" value="1"/>
</dbReference>
<dbReference type="SUPFAM" id="SSF46894">
    <property type="entry name" value="C-terminal effector domain of the bipartite response regulators"/>
    <property type="match status" value="1"/>
</dbReference>
<feature type="domain" description="HTH luxR-type" evidence="5">
    <location>
        <begin position="22"/>
        <end position="87"/>
    </location>
</feature>
<dbReference type="GO" id="GO:0006355">
    <property type="term" value="P:regulation of DNA-templated transcription"/>
    <property type="evidence" value="ECO:0007669"/>
    <property type="project" value="InterPro"/>
</dbReference>
<evidence type="ECO:0000256" key="4">
    <source>
        <dbReference type="SAM" id="MobiDB-lite"/>
    </source>
</evidence>
<dbReference type="Proteomes" id="UP000238220">
    <property type="component" value="Unassembled WGS sequence"/>
</dbReference>
<dbReference type="Gene3D" id="1.10.10.10">
    <property type="entry name" value="Winged helix-like DNA-binding domain superfamily/Winged helix DNA-binding domain"/>
    <property type="match status" value="1"/>
</dbReference>
<name>A0A2S5THP0_9GAMM</name>
<organism evidence="6 7">
    <name type="scientific">Solimonas fluminis</name>
    <dbReference type="NCBI Taxonomy" id="2086571"/>
    <lineage>
        <taxon>Bacteria</taxon>
        <taxon>Pseudomonadati</taxon>
        <taxon>Pseudomonadota</taxon>
        <taxon>Gammaproteobacteria</taxon>
        <taxon>Nevskiales</taxon>
        <taxon>Nevskiaceae</taxon>
        <taxon>Solimonas</taxon>
    </lineage>
</organism>
<keyword evidence="3" id="KW-0804">Transcription</keyword>
<keyword evidence="1" id="KW-0805">Transcription regulation</keyword>
<dbReference type="AlphaFoldDB" id="A0A2S5THP0"/>
<evidence type="ECO:0000313" key="6">
    <source>
        <dbReference type="EMBL" id="PPE74506.1"/>
    </source>
</evidence>
<dbReference type="PRINTS" id="PR00038">
    <property type="entry name" value="HTHLUXR"/>
</dbReference>
<comment type="caution">
    <text evidence="6">The sequence shown here is derived from an EMBL/GenBank/DDBJ whole genome shotgun (WGS) entry which is preliminary data.</text>
</comment>
<proteinExistence type="predicted"/>
<dbReference type="PANTHER" id="PTHR44688">
    <property type="entry name" value="DNA-BINDING TRANSCRIPTIONAL ACTIVATOR DEVR_DOSR"/>
    <property type="match status" value="1"/>
</dbReference>
<dbReference type="OrthoDB" id="6120865at2"/>
<reference evidence="6 7" key="1">
    <citation type="submission" date="2018-02" db="EMBL/GenBank/DDBJ databases">
        <title>Genome sequencing of Solimonas sp. HR-BB.</title>
        <authorList>
            <person name="Lee Y."/>
            <person name="Jeon C.O."/>
        </authorList>
    </citation>
    <scope>NUCLEOTIDE SEQUENCE [LARGE SCALE GENOMIC DNA]</scope>
    <source>
        <strain evidence="6 7">HR-BB</strain>
    </source>
</reference>
<feature type="compositionally biased region" description="Polar residues" evidence="4">
    <location>
        <begin position="1"/>
        <end position="10"/>
    </location>
</feature>
<keyword evidence="2" id="KW-0238">DNA-binding</keyword>
<evidence type="ECO:0000313" key="7">
    <source>
        <dbReference type="Proteomes" id="UP000238220"/>
    </source>
</evidence>
<evidence type="ECO:0000256" key="3">
    <source>
        <dbReference type="ARBA" id="ARBA00023163"/>
    </source>
</evidence>
<dbReference type="SMART" id="SM00421">
    <property type="entry name" value="HTH_LUXR"/>
    <property type="match status" value="1"/>
</dbReference>